<dbReference type="EMBL" id="AP012273">
    <property type="protein sequence ID" value="BAO43856.1"/>
    <property type="molecule type" value="Genomic_DNA"/>
</dbReference>
<dbReference type="AlphaFoldDB" id="A0A7U6GHR8"/>
<dbReference type="OrthoDB" id="9786435at2"/>
<dbReference type="SUPFAM" id="SSF51735">
    <property type="entry name" value="NAD(P)-binding Rossmann-fold domains"/>
    <property type="match status" value="1"/>
</dbReference>
<reference evidence="2 3" key="1">
    <citation type="journal article" date="2014" name="PLoS ONE">
        <title>Physiological and genomic features of a novel sulfur-oxidizing gammaproteobacterium belonging to a previously uncultivated symbiotic lineage isolated from a hydrothermal vent.</title>
        <authorList>
            <person name="Nunoura T."/>
            <person name="Takaki Y."/>
            <person name="Kazama H."/>
            <person name="Kakuta J."/>
            <person name="Shimamura S."/>
            <person name="Makita H."/>
            <person name="Hirai M."/>
            <person name="Miyazaki M."/>
            <person name="Takai K."/>
        </authorList>
    </citation>
    <scope>NUCLEOTIDE SEQUENCE [LARGE SCALE GENOMIC DNA]</scope>
    <source>
        <strain evidence="2 3">Hiromi1</strain>
    </source>
</reference>
<dbReference type="PANTHER" id="PTHR42879">
    <property type="entry name" value="3-OXOACYL-(ACYL-CARRIER-PROTEIN) REDUCTASE"/>
    <property type="match status" value="1"/>
</dbReference>
<protein>
    <submittedName>
        <fullName evidence="2">3-oxoacyl-[acyl-carrier protein] reductase</fullName>
        <ecNumber evidence="2">1.1.1.100</ecNumber>
    </submittedName>
</protein>
<name>A0A7U6GHR8_9GAMM</name>
<accession>A0A7U6GHR8</accession>
<dbReference type="PANTHER" id="PTHR42879:SF6">
    <property type="entry name" value="NADPH-DEPENDENT REDUCTASE BACG"/>
    <property type="match status" value="1"/>
</dbReference>
<evidence type="ECO:0000313" key="3">
    <source>
        <dbReference type="Proteomes" id="UP000031631"/>
    </source>
</evidence>
<dbReference type="Pfam" id="PF13561">
    <property type="entry name" value="adh_short_C2"/>
    <property type="match status" value="1"/>
</dbReference>
<organism evidence="2 3">
    <name type="scientific">Thiolapillus brandeum</name>
    <dbReference type="NCBI Taxonomy" id="1076588"/>
    <lineage>
        <taxon>Bacteria</taxon>
        <taxon>Pseudomonadati</taxon>
        <taxon>Pseudomonadota</taxon>
        <taxon>Gammaproteobacteria</taxon>
        <taxon>Chromatiales</taxon>
        <taxon>Sedimenticolaceae</taxon>
        <taxon>Thiolapillus</taxon>
    </lineage>
</organism>
<keyword evidence="2" id="KW-0560">Oxidoreductase</keyword>
<dbReference type="InterPro" id="IPR002347">
    <property type="entry name" value="SDR_fam"/>
</dbReference>
<dbReference type="Proteomes" id="UP000031631">
    <property type="component" value="Chromosome"/>
</dbReference>
<dbReference type="RefSeq" id="WP_052469885.1">
    <property type="nucleotide sequence ID" value="NZ_AP012273.1"/>
</dbReference>
<dbReference type="Gene3D" id="3.40.50.720">
    <property type="entry name" value="NAD(P)-binding Rossmann-like Domain"/>
    <property type="match status" value="1"/>
</dbReference>
<evidence type="ECO:0000256" key="1">
    <source>
        <dbReference type="ARBA" id="ARBA00006484"/>
    </source>
</evidence>
<dbReference type="KEGG" id="tbn:TBH_C0923"/>
<comment type="similarity">
    <text evidence="1">Belongs to the short-chain dehydrogenases/reductases (SDR) family.</text>
</comment>
<sequence>MTDLLLSAVKPGGLTGRQALVFGASSGLGRASAETLAALGADLVLVARNEARLKTTATELAHRYPVSVTHVAQDITDVGGMAEWLARWKQTDILVTNCGGPPVRPFQQLDLDDWEQAWQSQLRSAVQACRALVPGMAGQGWGRVIMLASITVVHPLQQFGLSNTLRPGLAGLAATLSHEFSGRGVTANAVCPGITLTERMEKLLEQAVAQGREREAVLAEWVRNIPLGRMGRPEEIAAMVGFLASDAGSYITGQTLVVDGGESRGG</sequence>
<evidence type="ECO:0000313" key="2">
    <source>
        <dbReference type="EMBL" id="BAO43856.1"/>
    </source>
</evidence>
<dbReference type="GO" id="GO:0004316">
    <property type="term" value="F:3-oxoacyl-[acyl-carrier-protein] reductase (NADPH) activity"/>
    <property type="evidence" value="ECO:0007669"/>
    <property type="project" value="UniProtKB-EC"/>
</dbReference>
<gene>
    <name evidence="2" type="ORF">TBH_C0923</name>
</gene>
<dbReference type="EC" id="1.1.1.100" evidence="2"/>
<dbReference type="InterPro" id="IPR050259">
    <property type="entry name" value="SDR"/>
</dbReference>
<keyword evidence="3" id="KW-1185">Reference proteome</keyword>
<dbReference type="InterPro" id="IPR036291">
    <property type="entry name" value="NAD(P)-bd_dom_sf"/>
</dbReference>
<proteinExistence type="inferred from homology"/>
<dbReference type="PRINTS" id="PR00081">
    <property type="entry name" value="GDHRDH"/>
</dbReference>